<sequence>MAEVLVSPQFQVVTHIQTGAKTGRIYFPALFLAEFYSSVIKWLQRQEIHFSEQDLKKYGDGSFRLYFRTAKSPEIEYFELIAILKNLHNSYS</sequence>
<accession>A0ABR8AEI2</accession>
<name>A0ABR8AEI2_9CYAN</name>
<dbReference type="Proteomes" id="UP000658514">
    <property type="component" value="Unassembled WGS sequence"/>
</dbReference>
<proteinExistence type="predicted"/>
<gene>
    <name evidence="1" type="ORF">H6G24_23115</name>
</gene>
<protein>
    <submittedName>
        <fullName evidence="1">Uncharacterized protein</fullName>
    </submittedName>
</protein>
<organism evidence="1 2">
    <name type="scientific">Calothrix parietina FACHB-288</name>
    <dbReference type="NCBI Taxonomy" id="2692896"/>
    <lineage>
        <taxon>Bacteria</taxon>
        <taxon>Bacillati</taxon>
        <taxon>Cyanobacteriota</taxon>
        <taxon>Cyanophyceae</taxon>
        <taxon>Nostocales</taxon>
        <taxon>Calotrichaceae</taxon>
        <taxon>Calothrix</taxon>
    </lineage>
</organism>
<evidence type="ECO:0000313" key="2">
    <source>
        <dbReference type="Proteomes" id="UP000658514"/>
    </source>
</evidence>
<reference evidence="1 2" key="1">
    <citation type="journal article" date="2020" name="ISME J.">
        <title>Comparative genomics reveals insights into cyanobacterial evolution and habitat adaptation.</title>
        <authorList>
            <person name="Chen M.Y."/>
            <person name="Teng W.K."/>
            <person name="Zhao L."/>
            <person name="Hu C.X."/>
            <person name="Zhou Y.K."/>
            <person name="Han B.P."/>
            <person name="Song L.R."/>
            <person name="Shu W.S."/>
        </authorList>
    </citation>
    <scope>NUCLEOTIDE SEQUENCE [LARGE SCALE GENOMIC DNA]</scope>
    <source>
        <strain evidence="1 2">FACHB-288</strain>
    </source>
</reference>
<dbReference type="EMBL" id="JACJQH010000040">
    <property type="protein sequence ID" value="MBD2198361.1"/>
    <property type="molecule type" value="Genomic_DNA"/>
</dbReference>
<comment type="caution">
    <text evidence="1">The sequence shown here is derived from an EMBL/GenBank/DDBJ whole genome shotgun (WGS) entry which is preliminary data.</text>
</comment>
<dbReference type="RefSeq" id="WP_190545905.1">
    <property type="nucleotide sequence ID" value="NZ_CAWPNO010000074.1"/>
</dbReference>
<evidence type="ECO:0000313" key="1">
    <source>
        <dbReference type="EMBL" id="MBD2198361.1"/>
    </source>
</evidence>
<keyword evidence="2" id="KW-1185">Reference proteome</keyword>